<keyword evidence="4 5" id="KW-0472">Membrane</keyword>
<sequence>MCCCRRREGLTEACCRPVDKDGQRIPWIHSPASDVFFTVLIVLGTILLGVDIELGLRQVAEAWSVMKGVDSRTPGMPFDKHNANIRFGLLLVFVLELFLRVCTDGCRYFLSLANLLDAFIIFCSLAEYVVVAAIGQGVLLNTLAVMRIFRLLRILRVIRLVRVCPQLYSICINLVSAIRAVSWVFLLLFVFMYISALSCTVLLAGAKDDIIRTNFGSVFASIYIHFVILTVEGFPEIVAAIAEEFGWLWYVYFVGYILFTNIMIMNTVTGVICQTVVSHSAMDAGVKAQSYREFEKLKEVVLDCMVLEGKEEARSSFINAFLPIFELALL</sequence>
<dbReference type="Gene3D" id="1.10.287.70">
    <property type="match status" value="1"/>
</dbReference>
<dbReference type="EMBL" id="LSRX01000868">
    <property type="protein sequence ID" value="OLP87293.1"/>
    <property type="molecule type" value="Genomic_DNA"/>
</dbReference>
<evidence type="ECO:0000313" key="7">
    <source>
        <dbReference type="EMBL" id="OLP87293.1"/>
    </source>
</evidence>
<feature type="transmembrane region" description="Helical" evidence="5">
    <location>
        <begin position="247"/>
        <end position="272"/>
    </location>
</feature>
<feature type="transmembrane region" description="Helical" evidence="5">
    <location>
        <begin position="119"/>
        <end position="145"/>
    </location>
</feature>
<feature type="transmembrane region" description="Helical" evidence="5">
    <location>
        <begin position="157"/>
        <end position="178"/>
    </location>
</feature>
<dbReference type="InterPro" id="IPR005821">
    <property type="entry name" value="Ion_trans_dom"/>
</dbReference>
<evidence type="ECO:0000256" key="5">
    <source>
        <dbReference type="SAM" id="Phobius"/>
    </source>
</evidence>
<dbReference type="GO" id="GO:0001518">
    <property type="term" value="C:voltage-gated sodium channel complex"/>
    <property type="evidence" value="ECO:0007669"/>
    <property type="project" value="TreeGrafter"/>
</dbReference>
<proteinExistence type="predicted"/>
<keyword evidence="3 5" id="KW-1133">Transmembrane helix</keyword>
<dbReference type="Proteomes" id="UP000186817">
    <property type="component" value="Unassembled WGS sequence"/>
</dbReference>
<organism evidence="7 8">
    <name type="scientific">Symbiodinium microadriaticum</name>
    <name type="common">Dinoflagellate</name>
    <name type="synonym">Zooxanthella microadriatica</name>
    <dbReference type="NCBI Taxonomy" id="2951"/>
    <lineage>
        <taxon>Eukaryota</taxon>
        <taxon>Sar</taxon>
        <taxon>Alveolata</taxon>
        <taxon>Dinophyceae</taxon>
        <taxon>Suessiales</taxon>
        <taxon>Symbiodiniaceae</taxon>
        <taxon>Symbiodinium</taxon>
    </lineage>
</organism>
<keyword evidence="8" id="KW-1185">Reference proteome</keyword>
<dbReference type="InterPro" id="IPR027359">
    <property type="entry name" value="Volt_channel_dom_sf"/>
</dbReference>
<feature type="domain" description="Ion transport" evidence="6">
    <location>
        <begin position="80"/>
        <end position="276"/>
    </location>
</feature>
<accession>A0A1Q9CWI4</accession>
<dbReference type="AlphaFoldDB" id="A0A1Q9CWI4"/>
<evidence type="ECO:0000256" key="1">
    <source>
        <dbReference type="ARBA" id="ARBA00004141"/>
    </source>
</evidence>
<gene>
    <name evidence="7" type="primary">CACNA1H</name>
    <name evidence="7" type="ORF">AK812_SmicGene31501</name>
</gene>
<protein>
    <submittedName>
        <fullName evidence="7">Voltage-dependent T-type calcium channel subunit alpha-1H</fullName>
    </submittedName>
</protein>
<evidence type="ECO:0000313" key="8">
    <source>
        <dbReference type="Proteomes" id="UP000186817"/>
    </source>
</evidence>
<evidence type="ECO:0000256" key="4">
    <source>
        <dbReference type="ARBA" id="ARBA00023136"/>
    </source>
</evidence>
<dbReference type="OrthoDB" id="431647at2759"/>
<reference evidence="7 8" key="1">
    <citation type="submission" date="2016-02" db="EMBL/GenBank/DDBJ databases">
        <title>Genome analysis of coral dinoflagellate symbionts highlights evolutionary adaptations to a symbiotic lifestyle.</title>
        <authorList>
            <person name="Aranda M."/>
            <person name="Li Y."/>
            <person name="Liew Y.J."/>
            <person name="Baumgarten S."/>
            <person name="Simakov O."/>
            <person name="Wilson M."/>
            <person name="Piel J."/>
            <person name="Ashoor H."/>
            <person name="Bougouffa S."/>
            <person name="Bajic V.B."/>
            <person name="Ryu T."/>
            <person name="Ravasi T."/>
            <person name="Bayer T."/>
            <person name="Micklem G."/>
            <person name="Kim H."/>
            <person name="Bhak J."/>
            <person name="Lajeunesse T.C."/>
            <person name="Voolstra C.R."/>
        </authorList>
    </citation>
    <scope>NUCLEOTIDE SEQUENCE [LARGE SCALE GENOMIC DNA]</scope>
    <source>
        <strain evidence="7 8">CCMP2467</strain>
    </source>
</reference>
<dbReference type="PANTHER" id="PTHR10037">
    <property type="entry name" value="VOLTAGE-GATED CATION CHANNEL CALCIUM AND SODIUM"/>
    <property type="match status" value="1"/>
</dbReference>
<evidence type="ECO:0000256" key="3">
    <source>
        <dbReference type="ARBA" id="ARBA00022989"/>
    </source>
</evidence>
<name>A0A1Q9CWI4_SYMMI</name>
<dbReference type="Pfam" id="PF00520">
    <property type="entry name" value="Ion_trans"/>
    <property type="match status" value="1"/>
</dbReference>
<dbReference type="PANTHER" id="PTHR10037:SF62">
    <property type="entry name" value="SODIUM CHANNEL PROTEIN 60E"/>
    <property type="match status" value="1"/>
</dbReference>
<dbReference type="Gene3D" id="1.20.120.350">
    <property type="entry name" value="Voltage-gated potassium channels. Chain C"/>
    <property type="match status" value="1"/>
</dbReference>
<dbReference type="GO" id="GO:0005248">
    <property type="term" value="F:voltage-gated sodium channel activity"/>
    <property type="evidence" value="ECO:0007669"/>
    <property type="project" value="TreeGrafter"/>
</dbReference>
<evidence type="ECO:0000259" key="6">
    <source>
        <dbReference type="Pfam" id="PF00520"/>
    </source>
</evidence>
<feature type="transmembrane region" description="Helical" evidence="5">
    <location>
        <begin position="184"/>
        <end position="206"/>
    </location>
</feature>
<dbReference type="InterPro" id="IPR043203">
    <property type="entry name" value="VGCC_Ca_Na"/>
</dbReference>
<feature type="transmembrane region" description="Helical" evidence="5">
    <location>
        <begin position="83"/>
        <end position="99"/>
    </location>
</feature>
<dbReference type="SUPFAM" id="SSF81324">
    <property type="entry name" value="Voltage-gated potassium channels"/>
    <property type="match status" value="1"/>
</dbReference>
<keyword evidence="2 5" id="KW-0812">Transmembrane</keyword>
<feature type="transmembrane region" description="Helical" evidence="5">
    <location>
        <begin position="218"/>
        <end position="241"/>
    </location>
</feature>
<comment type="subcellular location">
    <subcellularLocation>
        <location evidence="1">Membrane</location>
        <topology evidence="1">Multi-pass membrane protein</topology>
    </subcellularLocation>
</comment>
<evidence type="ECO:0000256" key="2">
    <source>
        <dbReference type="ARBA" id="ARBA00022692"/>
    </source>
</evidence>
<comment type="caution">
    <text evidence="7">The sequence shown here is derived from an EMBL/GenBank/DDBJ whole genome shotgun (WGS) entry which is preliminary data.</text>
</comment>